<proteinExistence type="predicted"/>
<keyword evidence="2" id="KW-1185">Reference proteome</keyword>
<reference evidence="2" key="1">
    <citation type="journal article" date="2023" name="Mol. Phylogenet. Evol.">
        <title>Genome-scale phylogeny and comparative genomics of the fungal order Sordariales.</title>
        <authorList>
            <person name="Hensen N."/>
            <person name="Bonometti L."/>
            <person name="Westerberg I."/>
            <person name="Brannstrom I.O."/>
            <person name="Guillou S."/>
            <person name="Cros-Aarteil S."/>
            <person name="Calhoun S."/>
            <person name="Haridas S."/>
            <person name="Kuo A."/>
            <person name="Mondo S."/>
            <person name="Pangilinan J."/>
            <person name="Riley R."/>
            <person name="LaButti K."/>
            <person name="Andreopoulos B."/>
            <person name="Lipzen A."/>
            <person name="Chen C."/>
            <person name="Yan M."/>
            <person name="Daum C."/>
            <person name="Ng V."/>
            <person name="Clum A."/>
            <person name="Steindorff A."/>
            <person name="Ohm R.A."/>
            <person name="Martin F."/>
            <person name="Silar P."/>
            <person name="Natvig D.O."/>
            <person name="Lalanne C."/>
            <person name="Gautier V."/>
            <person name="Ament-Velasquez S.L."/>
            <person name="Kruys A."/>
            <person name="Hutchinson M.I."/>
            <person name="Powell A.J."/>
            <person name="Barry K."/>
            <person name="Miller A.N."/>
            <person name="Grigoriev I.V."/>
            <person name="Debuchy R."/>
            <person name="Gladieux P."/>
            <person name="Hiltunen Thoren M."/>
            <person name="Johannesson H."/>
        </authorList>
    </citation>
    <scope>NUCLEOTIDE SEQUENCE [LARGE SCALE GENOMIC DNA]</scope>
    <source>
        <strain evidence="2">CBS 340.73</strain>
    </source>
</reference>
<gene>
    <name evidence="1" type="ORF">QBC46DRAFT_348414</name>
</gene>
<protein>
    <submittedName>
        <fullName evidence="1">Uncharacterized protein</fullName>
    </submittedName>
</protein>
<dbReference type="AlphaFoldDB" id="A0AAN6MUE4"/>
<organism evidence="1 2">
    <name type="scientific">Diplogelasinospora grovesii</name>
    <dbReference type="NCBI Taxonomy" id="303347"/>
    <lineage>
        <taxon>Eukaryota</taxon>
        <taxon>Fungi</taxon>
        <taxon>Dikarya</taxon>
        <taxon>Ascomycota</taxon>
        <taxon>Pezizomycotina</taxon>
        <taxon>Sordariomycetes</taxon>
        <taxon>Sordariomycetidae</taxon>
        <taxon>Sordariales</taxon>
        <taxon>Diplogelasinosporaceae</taxon>
        <taxon>Diplogelasinospora</taxon>
    </lineage>
</organism>
<name>A0AAN6MUE4_9PEZI</name>
<accession>A0AAN6MUE4</accession>
<evidence type="ECO:0000313" key="1">
    <source>
        <dbReference type="EMBL" id="KAK3933625.1"/>
    </source>
</evidence>
<sequence>MSDDSTTGKVLPGVPCISAREALFLCLLNTESFRQDIVAKAREDFSSFRRATCTLSSILRPRPVNQMPIPDVDAATPIVYFFCTGITNKGVTHGVINIGSTIERLKSWPQLSSIRWAARRKHPQDATKLWQAFYKRIQELEDEIRKLHHPTVIALKDDPDVRANIRIKIHNGDFPLHPPTLHPGG</sequence>
<comment type="caution">
    <text evidence="1">The sequence shown here is derived from an EMBL/GenBank/DDBJ whole genome shotgun (WGS) entry which is preliminary data.</text>
</comment>
<dbReference type="Proteomes" id="UP001303473">
    <property type="component" value="Unassembled WGS sequence"/>
</dbReference>
<evidence type="ECO:0000313" key="2">
    <source>
        <dbReference type="Proteomes" id="UP001303473"/>
    </source>
</evidence>
<dbReference type="EMBL" id="MU854104">
    <property type="protein sequence ID" value="KAK3933625.1"/>
    <property type="molecule type" value="Genomic_DNA"/>
</dbReference>